<reference evidence="1 2" key="1">
    <citation type="submission" date="2019-06" db="EMBL/GenBank/DDBJ databases">
        <title>Wine fermentation using esterase from Monascus purpureus.</title>
        <authorList>
            <person name="Geng C."/>
            <person name="Zhang Y."/>
        </authorList>
    </citation>
    <scope>NUCLEOTIDE SEQUENCE [LARGE SCALE GENOMIC DNA]</scope>
    <source>
        <strain evidence="1">HQ1</strain>
    </source>
</reference>
<sequence>MSSPSTNVFYESECNTYHNSFVGEERRILVLVDQLKIKAICQCHLACLPKLSFNLSLTFASCHKLCSLTATSR</sequence>
<protein>
    <submittedName>
        <fullName evidence="1">Uncharacterized protein</fullName>
    </submittedName>
</protein>
<evidence type="ECO:0000313" key="2">
    <source>
        <dbReference type="Proteomes" id="UP000319663"/>
    </source>
</evidence>
<dbReference type="AlphaFoldDB" id="A0A507QFV5"/>
<comment type="caution">
    <text evidence="1">The sequence shown here is derived from an EMBL/GenBank/DDBJ whole genome shotgun (WGS) entry which is preliminary data.</text>
</comment>
<feature type="non-terminal residue" evidence="1">
    <location>
        <position position="73"/>
    </location>
</feature>
<gene>
    <name evidence="1" type="ORF">MPDQ_005864</name>
</gene>
<keyword evidence="2" id="KW-1185">Reference proteome</keyword>
<dbReference type="Proteomes" id="UP000319663">
    <property type="component" value="Unassembled WGS sequence"/>
</dbReference>
<organism evidence="1 2">
    <name type="scientific">Monascus purpureus</name>
    <name type="common">Red mold</name>
    <name type="synonym">Monascus anka</name>
    <dbReference type="NCBI Taxonomy" id="5098"/>
    <lineage>
        <taxon>Eukaryota</taxon>
        <taxon>Fungi</taxon>
        <taxon>Dikarya</taxon>
        <taxon>Ascomycota</taxon>
        <taxon>Pezizomycotina</taxon>
        <taxon>Eurotiomycetes</taxon>
        <taxon>Eurotiomycetidae</taxon>
        <taxon>Eurotiales</taxon>
        <taxon>Aspergillaceae</taxon>
        <taxon>Monascus</taxon>
    </lineage>
</organism>
<proteinExistence type="predicted"/>
<name>A0A507QFV5_MONPU</name>
<accession>A0A507QFV5</accession>
<evidence type="ECO:0000313" key="1">
    <source>
        <dbReference type="EMBL" id="TQB67429.1"/>
    </source>
</evidence>
<dbReference type="EMBL" id="VIFY01000447">
    <property type="protein sequence ID" value="TQB67429.1"/>
    <property type="molecule type" value="Genomic_DNA"/>
</dbReference>